<proteinExistence type="predicted"/>
<organism evidence="1 2">
    <name type="scientific">Pontibacillus chungwhensis</name>
    <dbReference type="NCBI Taxonomy" id="265426"/>
    <lineage>
        <taxon>Bacteria</taxon>
        <taxon>Bacillati</taxon>
        <taxon>Bacillota</taxon>
        <taxon>Bacilli</taxon>
        <taxon>Bacillales</taxon>
        <taxon>Bacillaceae</taxon>
        <taxon>Pontibacillus</taxon>
    </lineage>
</organism>
<name>A0ABY8V1F3_9BACI</name>
<keyword evidence="2" id="KW-1185">Reference proteome</keyword>
<evidence type="ECO:0008006" key="3">
    <source>
        <dbReference type="Google" id="ProtNLM"/>
    </source>
</evidence>
<dbReference type="RefSeq" id="WP_231418116.1">
    <property type="nucleotide sequence ID" value="NZ_CP126446.1"/>
</dbReference>
<accession>A0ABY8V1F3</accession>
<sequence>MNKYIKLLGLILIITFLVLLKRYMNKPEEIKVYNEDDEVIKVIKEEDKVRKLDRVTSELKKVDLEVAINLGFGGEIPVDEVYEIRDNKWFISYNTNGGVVRRNEDTFFKVSVEQAETIKKIINN</sequence>
<evidence type="ECO:0000313" key="2">
    <source>
        <dbReference type="Proteomes" id="UP001236652"/>
    </source>
</evidence>
<dbReference type="EMBL" id="CP126446">
    <property type="protein sequence ID" value="WIF99268.1"/>
    <property type="molecule type" value="Genomic_DNA"/>
</dbReference>
<evidence type="ECO:0000313" key="1">
    <source>
        <dbReference type="EMBL" id="WIF99268.1"/>
    </source>
</evidence>
<reference evidence="1 2" key="1">
    <citation type="submission" date="2023-05" db="EMBL/GenBank/DDBJ databases">
        <title>Comparative genomics reveals the evidence of polycyclic aromatic hydrocarbons degradation in moderately halophilic genus Pontibacillus.</title>
        <authorList>
            <person name="Yang H."/>
            <person name="Qian Z."/>
        </authorList>
    </citation>
    <scope>NUCLEOTIDE SEQUENCE [LARGE SCALE GENOMIC DNA]</scope>
    <source>
        <strain evidence="2">HN14</strain>
    </source>
</reference>
<dbReference type="Proteomes" id="UP001236652">
    <property type="component" value="Chromosome"/>
</dbReference>
<gene>
    <name evidence="1" type="ORF">QNI29_06305</name>
</gene>
<protein>
    <recommendedName>
        <fullName evidence="3">DUF4258 domain-containing protein</fullName>
    </recommendedName>
</protein>